<feature type="compositionally biased region" description="Polar residues" evidence="7">
    <location>
        <begin position="209"/>
        <end position="224"/>
    </location>
</feature>
<dbReference type="PANTHER" id="PTHR12420:SF4">
    <property type="entry name" value="PHD FINGER PROTEIN 11"/>
    <property type="match status" value="1"/>
</dbReference>
<dbReference type="InterPro" id="IPR001965">
    <property type="entry name" value="Znf_PHD"/>
</dbReference>
<feature type="region of interest" description="Disordered" evidence="7">
    <location>
        <begin position="128"/>
        <end position="162"/>
    </location>
</feature>
<evidence type="ECO:0000259" key="8">
    <source>
        <dbReference type="PROSITE" id="PS51805"/>
    </source>
</evidence>
<evidence type="ECO:0000256" key="2">
    <source>
        <dbReference type="ARBA" id="ARBA00022723"/>
    </source>
</evidence>
<keyword evidence="3" id="KW-0863">Zinc-finger</keyword>
<keyword evidence="10" id="KW-1185">Reference proteome</keyword>
<dbReference type="Gene3D" id="3.30.40.10">
    <property type="entry name" value="Zinc/RING finger domain, C3HC4 (zinc finger)"/>
    <property type="match status" value="1"/>
</dbReference>
<gene>
    <name evidence="9" type="ORF">QQF64_033159</name>
</gene>
<evidence type="ECO:0000256" key="3">
    <source>
        <dbReference type="ARBA" id="ARBA00022771"/>
    </source>
</evidence>
<dbReference type="InterPro" id="IPR051188">
    <property type="entry name" value="PHD-type_Zinc_Finger"/>
</dbReference>
<feature type="compositionally biased region" description="Low complexity" evidence="7">
    <location>
        <begin position="361"/>
        <end position="371"/>
    </location>
</feature>
<evidence type="ECO:0000256" key="4">
    <source>
        <dbReference type="ARBA" id="ARBA00022833"/>
    </source>
</evidence>
<feature type="domain" description="PHD-type" evidence="8">
    <location>
        <begin position="8"/>
        <end position="126"/>
    </location>
</feature>
<sequence length="582" mass="62448">MGSGSQNKIVCALCEKSDETKITGALSSKEKISAHQNCLLFASGIYCKISPTYDDLFGFEVGDVKKELRRGRRLSCHLCKKIGATAGCDVKRCKRSYHYPCAIEDNARTIEDPSEGSYILFCELHDPESKKTRSPDGRRHGMKKPERRDSDSSTGLSEKSEVYIVLDSDDDDDNESMHALVKTEDCTSPNKNNQSTPDPEGKRPCAGPSPSTTGSLNRGLTSTPMACGSADSPGELHGKRIYDSPTQSPEVETPRRKKVKRIESDDESPTTHRVVAPAVSDPKDSVLPKQPNPSTPVPQKTRPCEKPNPSTGQTTEADDDTDIDSDESQSLLSSKMYKITVPCTVIMDSGPSAESEYGLEPSSPAGAAPAAMCTSPGSVTVPEHKETPSTSRTSPPPRAATNDPVSQGTIYSMCTLDEIFDGPSGQPESPQHSSPTVDVPAVSTSAVQTLSTSHFKSEQLRVLSPSAGVSSSPGLPAEADASDVGTKVNSESSAAIFWTRCNKAGWTEGIFSDLVSQLSSLGQRVQSQEASQQDYDVAFKVLGASGRLPSIVTQLEQDLEKDEQDLQRKKEALRDAKAVLGV</sequence>
<comment type="subcellular location">
    <subcellularLocation>
        <location evidence="1">Nucleus</location>
    </subcellularLocation>
</comment>
<proteinExistence type="predicted"/>
<feature type="compositionally biased region" description="Polar residues" evidence="7">
    <location>
        <begin position="426"/>
        <end position="443"/>
    </location>
</feature>
<dbReference type="Pfam" id="PF13771">
    <property type="entry name" value="zf-HC5HC2H"/>
    <property type="match status" value="1"/>
</dbReference>
<keyword evidence="4" id="KW-0862">Zinc</keyword>
<reference evidence="9 10" key="1">
    <citation type="submission" date="2023-09" db="EMBL/GenBank/DDBJ databases">
        <authorList>
            <person name="Wang M."/>
        </authorList>
    </citation>
    <scope>NUCLEOTIDE SEQUENCE [LARGE SCALE GENOMIC DNA]</scope>
    <source>
        <strain evidence="9">GT-2023</strain>
        <tissue evidence="9">Liver</tissue>
    </source>
</reference>
<dbReference type="InterPro" id="IPR034732">
    <property type="entry name" value="EPHD"/>
</dbReference>
<evidence type="ECO:0000313" key="9">
    <source>
        <dbReference type="EMBL" id="KAL1267796.1"/>
    </source>
</evidence>
<feature type="coiled-coil region" evidence="6">
    <location>
        <begin position="552"/>
        <end position="579"/>
    </location>
</feature>
<keyword evidence="2" id="KW-0479">Metal-binding</keyword>
<feature type="region of interest" description="Disordered" evidence="7">
    <location>
        <begin position="181"/>
        <end position="443"/>
    </location>
</feature>
<keyword evidence="6" id="KW-0175">Coiled coil</keyword>
<feature type="compositionally biased region" description="Acidic residues" evidence="7">
    <location>
        <begin position="316"/>
        <end position="327"/>
    </location>
</feature>
<dbReference type="CDD" id="cd15673">
    <property type="entry name" value="ePHD_PHF6_like"/>
    <property type="match status" value="1"/>
</dbReference>
<evidence type="ECO:0000313" key="10">
    <source>
        <dbReference type="Proteomes" id="UP001558613"/>
    </source>
</evidence>
<dbReference type="PANTHER" id="PTHR12420">
    <property type="entry name" value="PHD FINGER PROTEIN"/>
    <property type="match status" value="1"/>
</dbReference>
<evidence type="ECO:0000256" key="1">
    <source>
        <dbReference type="ARBA" id="ARBA00004123"/>
    </source>
</evidence>
<evidence type="ECO:0000256" key="5">
    <source>
        <dbReference type="ARBA" id="ARBA00023242"/>
    </source>
</evidence>
<organism evidence="9 10">
    <name type="scientific">Cirrhinus molitorella</name>
    <name type="common">mud carp</name>
    <dbReference type="NCBI Taxonomy" id="172907"/>
    <lineage>
        <taxon>Eukaryota</taxon>
        <taxon>Metazoa</taxon>
        <taxon>Chordata</taxon>
        <taxon>Craniata</taxon>
        <taxon>Vertebrata</taxon>
        <taxon>Euteleostomi</taxon>
        <taxon>Actinopterygii</taxon>
        <taxon>Neopterygii</taxon>
        <taxon>Teleostei</taxon>
        <taxon>Ostariophysi</taxon>
        <taxon>Cypriniformes</taxon>
        <taxon>Cyprinidae</taxon>
        <taxon>Labeoninae</taxon>
        <taxon>Labeonini</taxon>
        <taxon>Cirrhinus</taxon>
    </lineage>
</organism>
<dbReference type="PROSITE" id="PS51805">
    <property type="entry name" value="EPHD"/>
    <property type="match status" value="1"/>
</dbReference>
<name>A0ABR3MT42_9TELE</name>
<keyword evidence="5" id="KW-0539">Nucleus</keyword>
<evidence type="ECO:0000256" key="7">
    <source>
        <dbReference type="SAM" id="MobiDB-lite"/>
    </source>
</evidence>
<accession>A0ABR3MT42</accession>
<dbReference type="SMART" id="SM00249">
    <property type="entry name" value="PHD"/>
    <property type="match status" value="1"/>
</dbReference>
<dbReference type="EMBL" id="JAYMGO010000009">
    <property type="protein sequence ID" value="KAL1267796.1"/>
    <property type="molecule type" value="Genomic_DNA"/>
</dbReference>
<comment type="caution">
    <text evidence="9">The sequence shown here is derived from an EMBL/GenBank/DDBJ whole genome shotgun (WGS) entry which is preliminary data.</text>
</comment>
<protein>
    <recommendedName>
        <fullName evidence="8">PHD-type domain-containing protein</fullName>
    </recommendedName>
</protein>
<evidence type="ECO:0000256" key="6">
    <source>
        <dbReference type="SAM" id="Coils"/>
    </source>
</evidence>
<dbReference type="InterPro" id="IPR013083">
    <property type="entry name" value="Znf_RING/FYVE/PHD"/>
</dbReference>
<feature type="compositionally biased region" description="Polar residues" evidence="7">
    <location>
        <begin position="186"/>
        <end position="197"/>
    </location>
</feature>
<feature type="compositionally biased region" description="Polar residues" evidence="7">
    <location>
        <begin position="403"/>
        <end position="412"/>
    </location>
</feature>
<dbReference type="Proteomes" id="UP001558613">
    <property type="component" value="Unassembled WGS sequence"/>
</dbReference>
<feature type="compositionally biased region" description="Basic and acidic residues" evidence="7">
    <location>
        <begin position="128"/>
        <end position="151"/>
    </location>
</feature>